<proteinExistence type="predicted"/>
<dbReference type="EMBL" id="JAVHJM010000001">
    <property type="protein sequence ID" value="KAK6521702.1"/>
    <property type="molecule type" value="Genomic_DNA"/>
</dbReference>
<reference evidence="2 3" key="1">
    <citation type="submission" date="2019-10" db="EMBL/GenBank/DDBJ databases">
        <authorList>
            <person name="Palmer J.M."/>
        </authorList>
    </citation>
    <scope>NUCLEOTIDE SEQUENCE [LARGE SCALE GENOMIC DNA]</scope>
    <source>
        <strain evidence="2 3">TWF506</strain>
    </source>
</reference>
<organism evidence="2 3">
    <name type="scientific">Arthrobotrys conoides</name>
    <dbReference type="NCBI Taxonomy" id="74498"/>
    <lineage>
        <taxon>Eukaryota</taxon>
        <taxon>Fungi</taxon>
        <taxon>Dikarya</taxon>
        <taxon>Ascomycota</taxon>
        <taxon>Pezizomycotina</taxon>
        <taxon>Orbiliomycetes</taxon>
        <taxon>Orbiliales</taxon>
        <taxon>Orbiliaceae</taxon>
        <taxon>Arthrobotrys</taxon>
    </lineage>
</organism>
<evidence type="ECO:0000313" key="2">
    <source>
        <dbReference type="EMBL" id="KAK6521702.1"/>
    </source>
</evidence>
<evidence type="ECO:0000313" key="3">
    <source>
        <dbReference type="Proteomes" id="UP001307849"/>
    </source>
</evidence>
<accession>A0AAN8RRN7</accession>
<feature type="compositionally biased region" description="Polar residues" evidence="1">
    <location>
        <begin position="42"/>
        <end position="60"/>
    </location>
</feature>
<evidence type="ECO:0000256" key="1">
    <source>
        <dbReference type="SAM" id="MobiDB-lite"/>
    </source>
</evidence>
<gene>
    <name evidence="2" type="ORF">TWF506_001906</name>
</gene>
<dbReference type="AlphaFoldDB" id="A0AAN8RRN7"/>
<dbReference type="Proteomes" id="UP001307849">
    <property type="component" value="Unassembled WGS sequence"/>
</dbReference>
<protein>
    <submittedName>
        <fullName evidence="2">Uncharacterized protein</fullName>
    </submittedName>
</protein>
<sequence>MVKASRANKTELLPATMDPSSALPGQPRQGSGPLLSPLNGVTPDNSDQGTSTTHKIPRSTLQGGSETILIIDGILERLNIANSSIREQVHSLQTIKTSSLNDEETQSQHGGFLPFQFSNNEHRNLQHLDFDLDPQSFDIPVPESLTSLFKEYEDMMNILRRWLPMNRSRPERPEPRDFSRHSRLLDGSIDILHDPASQGAWFFRVFTSTTLRKIWSRYVGQKDDPRTRNPLPTTVSSGRTLMSLPVEILTLVVDQSILDDRDRLKFGATCARAMSVSLPVMYKYAMVRYPIRKRPLNETLKLVGHMVRELIIHLPADADPVRNEDDYIDPFEIFDKMTGLTALTIYFDAPISPVEVSALLKYFFRTKDRLSHVTLDIIELRHPLAAYESRTVYQASKAAEALRANGAYTTGAKLEGISFCIQQSPPDTSAAAVREVFTGYCDPTLYLRVLPYIRNTETLNLTPFRSRKADLLQYVVRDGMTVSIYQPALQAAADPTTLRHLRVFAYAKAQFILDNMRGSPDPDYLFPFTNLRMLHFDCVQPVSREDSFFHNSDLQDLFFQRASKIIQSAPKLAVISCIERVDGFNFELRVIQGPGGVGNWTTPRTRISLL</sequence>
<comment type="caution">
    <text evidence="2">The sequence shown here is derived from an EMBL/GenBank/DDBJ whole genome shotgun (WGS) entry which is preliminary data.</text>
</comment>
<keyword evidence="3" id="KW-1185">Reference proteome</keyword>
<name>A0AAN8RRN7_9PEZI</name>
<feature type="region of interest" description="Disordered" evidence="1">
    <location>
        <begin position="1"/>
        <end position="60"/>
    </location>
</feature>